<feature type="transmembrane region" description="Helical" evidence="1">
    <location>
        <begin position="365"/>
        <end position="383"/>
    </location>
</feature>
<keyword evidence="1" id="KW-0472">Membrane</keyword>
<gene>
    <name evidence="2" type="ORF">QO011_004204</name>
</gene>
<keyword evidence="1" id="KW-0812">Transmembrane</keyword>
<feature type="transmembrane region" description="Helical" evidence="1">
    <location>
        <begin position="273"/>
        <end position="294"/>
    </location>
</feature>
<keyword evidence="3" id="KW-1185">Reference proteome</keyword>
<dbReference type="RefSeq" id="WP_307275880.1">
    <property type="nucleotide sequence ID" value="NZ_JAUSVX010000008.1"/>
</dbReference>
<dbReference type="EMBL" id="JAUSVX010000008">
    <property type="protein sequence ID" value="MDQ0471181.1"/>
    <property type="molecule type" value="Genomic_DNA"/>
</dbReference>
<feature type="transmembrane region" description="Helical" evidence="1">
    <location>
        <begin position="236"/>
        <end position="267"/>
    </location>
</feature>
<name>A0ABU0JCG0_9HYPH</name>
<comment type="caution">
    <text evidence="2">The sequence shown here is derived from an EMBL/GenBank/DDBJ whole genome shotgun (WGS) entry which is preliminary data.</text>
</comment>
<proteinExistence type="predicted"/>
<protein>
    <recommendedName>
        <fullName evidence="4">Glycosyltransferase RgtA/B/C/D-like domain-containing protein</fullName>
    </recommendedName>
</protein>
<keyword evidence="1" id="KW-1133">Transmembrane helix</keyword>
<feature type="transmembrane region" description="Helical" evidence="1">
    <location>
        <begin position="78"/>
        <end position="97"/>
    </location>
</feature>
<feature type="transmembrane region" description="Helical" evidence="1">
    <location>
        <begin position="328"/>
        <end position="345"/>
    </location>
</feature>
<evidence type="ECO:0008006" key="4">
    <source>
        <dbReference type="Google" id="ProtNLM"/>
    </source>
</evidence>
<reference evidence="2 3" key="1">
    <citation type="submission" date="2023-07" db="EMBL/GenBank/DDBJ databases">
        <title>Genomic Encyclopedia of Type Strains, Phase IV (KMG-IV): sequencing the most valuable type-strain genomes for metagenomic binning, comparative biology and taxonomic classification.</title>
        <authorList>
            <person name="Goeker M."/>
        </authorList>
    </citation>
    <scope>NUCLEOTIDE SEQUENCE [LARGE SCALE GENOMIC DNA]</scope>
    <source>
        <strain evidence="2 3">DSM 19619</strain>
    </source>
</reference>
<feature type="transmembrane region" description="Helical" evidence="1">
    <location>
        <begin position="136"/>
        <end position="153"/>
    </location>
</feature>
<sequence>MDHVRHGPVATGSLTAGPQSGRRIAAGRVLRHAPVALALAAAVAMRLANAPCTDVSWLLTLGEKMLGGATPYVDFVEVNPPASILLYLPAILLARIVDVRPETMVVWLVFVGAGASLALTGRILARAGLRRPGDPWLPAVAVFLLLVLPDYAFAQREHVALIAVLPLLAVYAVRAAGRAPGLGPSLLAGLGGGVAVIVKPHFALGLALPMALVLYRTPFGAGAWLRAAFDRANRTVVAVVGVYVVAILAFFPAFVTAALPLAAAVYVPVGSSISIMLLNPSGMIAALALGFAAVNRPQLRDPVTTVLALAATGFWLAMVLQMKGWPYHGYPAMALALLAGARSVADRWAAAVDLDAGRLPVVGRLVAPAVGLAVLCGGAATWLDARLELPALTQAVRELGPPRPRIAFIGGDLSVGHPLVRDVDGDWVGHACSNWISGGAAILLAKLAADDPRRTALQAYARMDRARQAADIAEGRPDIVLVEDEAWMGWALRDPAVGTALAPFRTVRRVDGVSIMTRSATGTD</sequence>
<feature type="transmembrane region" description="Helical" evidence="1">
    <location>
        <begin position="29"/>
        <end position="48"/>
    </location>
</feature>
<feature type="transmembrane region" description="Helical" evidence="1">
    <location>
        <begin position="189"/>
        <end position="215"/>
    </location>
</feature>
<accession>A0ABU0JCG0</accession>
<feature type="transmembrane region" description="Helical" evidence="1">
    <location>
        <begin position="160"/>
        <end position="177"/>
    </location>
</feature>
<dbReference type="Proteomes" id="UP001242480">
    <property type="component" value="Unassembled WGS sequence"/>
</dbReference>
<organism evidence="2 3">
    <name type="scientific">Labrys wisconsinensis</name>
    <dbReference type="NCBI Taxonomy" id="425677"/>
    <lineage>
        <taxon>Bacteria</taxon>
        <taxon>Pseudomonadati</taxon>
        <taxon>Pseudomonadota</taxon>
        <taxon>Alphaproteobacteria</taxon>
        <taxon>Hyphomicrobiales</taxon>
        <taxon>Xanthobacteraceae</taxon>
        <taxon>Labrys</taxon>
    </lineage>
</organism>
<evidence type="ECO:0000256" key="1">
    <source>
        <dbReference type="SAM" id="Phobius"/>
    </source>
</evidence>
<feature type="transmembrane region" description="Helical" evidence="1">
    <location>
        <begin position="104"/>
        <end position="124"/>
    </location>
</feature>
<evidence type="ECO:0000313" key="2">
    <source>
        <dbReference type="EMBL" id="MDQ0471181.1"/>
    </source>
</evidence>
<feature type="transmembrane region" description="Helical" evidence="1">
    <location>
        <begin position="306"/>
        <end position="322"/>
    </location>
</feature>
<evidence type="ECO:0000313" key="3">
    <source>
        <dbReference type="Proteomes" id="UP001242480"/>
    </source>
</evidence>